<proteinExistence type="predicted"/>
<dbReference type="InterPro" id="IPR002645">
    <property type="entry name" value="STAS_dom"/>
</dbReference>
<dbReference type="Proteomes" id="UP000248066">
    <property type="component" value="Unassembled WGS sequence"/>
</dbReference>
<dbReference type="InterPro" id="IPR051932">
    <property type="entry name" value="Bact_StressResp_Reg"/>
</dbReference>
<dbReference type="InterPro" id="IPR000014">
    <property type="entry name" value="PAS"/>
</dbReference>
<dbReference type="Pfam" id="PF13426">
    <property type="entry name" value="PAS_9"/>
    <property type="match status" value="1"/>
</dbReference>
<dbReference type="NCBIfam" id="TIGR00229">
    <property type="entry name" value="sensory_box"/>
    <property type="match status" value="1"/>
</dbReference>
<accession>A0A2W0HJ91</accession>
<dbReference type="CDD" id="cd00130">
    <property type="entry name" value="PAS"/>
    <property type="match status" value="1"/>
</dbReference>
<dbReference type="InterPro" id="IPR036513">
    <property type="entry name" value="STAS_dom_sf"/>
</dbReference>
<dbReference type="InterPro" id="IPR035965">
    <property type="entry name" value="PAS-like_dom_sf"/>
</dbReference>
<evidence type="ECO:0008006" key="6">
    <source>
        <dbReference type="Google" id="ProtNLM"/>
    </source>
</evidence>
<sequence>MTNVISLTFNWYLISYTMKTHRYFGRDSMYKEAFMQMQQPAIIAGEDMFVKAINPAYTALFGLTEEDVIGNHLHTIFNDLPMKNRLYTQMINAGQDDLSRKVTLTQNGNTLYLDSHSTRFKDDNGSPCIISLFTDLTSQRKQEEDMKRMILDMTVNVVPLSNEVGVLPLPPILRDEQKWVIVEKTAQICREERFSKLAVNLSAISSLDEELGEILIRLIEVLRILGVEVILTGVRYEIAEEFAKLEIDFSRIKIYQNLKQAIEYFFKGTVQ</sequence>
<dbReference type="AlphaFoldDB" id="A0A2W0HJ91"/>
<dbReference type="Gene3D" id="3.30.750.24">
    <property type="entry name" value="STAS domain"/>
    <property type="match status" value="1"/>
</dbReference>
<reference evidence="4 5" key="1">
    <citation type="submission" date="2017-10" db="EMBL/GenBank/DDBJ databases">
        <title>Bacillus sp. nov., a halophilic bacterium isolated from a Yangshapao Lake.</title>
        <authorList>
            <person name="Wang H."/>
        </authorList>
    </citation>
    <scope>NUCLEOTIDE SEQUENCE [LARGE SCALE GENOMIC DNA]</scope>
    <source>
        <strain evidence="4 5">YSP-3</strain>
    </source>
</reference>
<organism evidence="4 5">
    <name type="scientific">Alteribacter lacisalsi</name>
    <dbReference type="NCBI Taxonomy" id="2045244"/>
    <lineage>
        <taxon>Bacteria</taxon>
        <taxon>Bacillati</taxon>
        <taxon>Bacillota</taxon>
        <taxon>Bacilli</taxon>
        <taxon>Bacillales</taxon>
        <taxon>Bacillaceae</taxon>
        <taxon>Alteribacter</taxon>
    </lineage>
</organism>
<evidence type="ECO:0000313" key="4">
    <source>
        <dbReference type="EMBL" id="PYZ96869.1"/>
    </source>
</evidence>
<dbReference type="CDD" id="cd07041">
    <property type="entry name" value="STAS_RsbR_RsbS_like"/>
    <property type="match status" value="1"/>
</dbReference>
<dbReference type="SUPFAM" id="SSF52091">
    <property type="entry name" value="SpoIIaa-like"/>
    <property type="match status" value="1"/>
</dbReference>
<evidence type="ECO:0000259" key="3">
    <source>
        <dbReference type="PROSITE" id="PS50801"/>
    </source>
</evidence>
<dbReference type="PANTHER" id="PTHR33745">
    <property type="entry name" value="RSBT ANTAGONIST PROTEIN RSBS-RELATED"/>
    <property type="match status" value="1"/>
</dbReference>
<evidence type="ECO:0000259" key="2">
    <source>
        <dbReference type="PROSITE" id="PS50113"/>
    </source>
</evidence>
<keyword evidence="5" id="KW-1185">Reference proteome</keyword>
<dbReference type="PROSITE" id="PS50113">
    <property type="entry name" value="PAC"/>
    <property type="match status" value="1"/>
</dbReference>
<protein>
    <recommendedName>
        <fullName evidence="6">PAS domain S-box protein</fullName>
    </recommendedName>
</protein>
<dbReference type="SUPFAM" id="SSF55785">
    <property type="entry name" value="PYP-like sensor domain (PAS domain)"/>
    <property type="match status" value="1"/>
</dbReference>
<evidence type="ECO:0000259" key="1">
    <source>
        <dbReference type="PROSITE" id="PS50112"/>
    </source>
</evidence>
<dbReference type="PROSITE" id="PS50801">
    <property type="entry name" value="STAS"/>
    <property type="match status" value="1"/>
</dbReference>
<name>A0A2W0HJ91_9BACI</name>
<dbReference type="PROSITE" id="PS50112">
    <property type="entry name" value="PAS"/>
    <property type="match status" value="1"/>
</dbReference>
<dbReference type="PANTHER" id="PTHR33745:SF8">
    <property type="entry name" value="BLUE-LIGHT PHOTORECEPTOR"/>
    <property type="match status" value="1"/>
</dbReference>
<gene>
    <name evidence="4" type="ORF">CR205_14425</name>
</gene>
<feature type="domain" description="PAC" evidence="2">
    <location>
        <begin position="96"/>
        <end position="148"/>
    </location>
</feature>
<feature type="domain" description="STAS" evidence="3">
    <location>
        <begin position="197"/>
        <end position="265"/>
    </location>
</feature>
<dbReference type="InterPro" id="IPR000700">
    <property type="entry name" value="PAS-assoc_C"/>
</dbReference>
<dbReference type="Gene3D" id="3.30.450.20">
    <property type="entry name" value="PAS domain"/>
    <property type="match status" value="1"/>
</dbReference>
<feature type="domain" description="PAS" evidence="1">
    <location>
        <begin position="26"/>
        <end position="73"/>
    </location>
</feature>
<dbReference type="Pfam" id="PF01740">
    <property type="entry name" value="STAS"/>
    <property type="match status" value="1"/>
</dbReference>
<comment type="caution">
    <text evidence="4">The sequence shown here is derived from an EMBL/GenBank/DDBJ whole genome shotgun (WGS) entry which is preliminary data.</text>
</comment>
<dbReference type="EMBL" id="PDOF01000002">
    <property type="protein sequence ID" value="PYZ96869.1"/>
    <property type="molecule type" value="Genomic_DNA"/>
</dbReference>
<evidence type="ECO:0000313" key="5">
    <source>
        <dbReference type="Proteomes" id="UP000248066"/>
    </source>
</evidence>